<dbReference type="EMBL" id="WNAJ01000001">
    <property type="protein sequence ID" value="MTR83457.1"/>
    <property type="molecule type" value="Genomic_DNA"/>
</dbReference>
<dbReference type="RefSeq" id="WP_118411978.1">
    <property type="nucleotide sequence ID" value="NZ_QRPI01000001.1"/>
</dbReference>
<reference evidence="1 2" key="1">
    <citation type="journal article" date="2019" name="Nat. Med.">
        <title>A library of human gut bacterial isolates paired with longitudinal multiomics data enables mechanistic microbiome research.</title>
        <authorList>
            <person name="Poyet M."/>
            <person name="Groussin M."/>
            <person name="Gibbons S.M."/>
            <person name="Avila-Pacheco J."/>
            <person name="Jiang X."/>
            <person name="Kearney S.M."/>
            <person name="Perrotta A.R."/>
            <person name="Berdy B."/>
            <person name="Zhao S."/>
            <person name="Lieberman T.D."/>
            <person name="Swanson P.K."/>
            <person name="Smith M."/>
            <person name="Roesemann S."/>
            <person name="Alexander J.E."/>
            <person name="Rich S.A."/>
            <person name="Livny J."/>
            <person name="Vlamakis H."/>
            <person name="Clish C."/>
            <person name="Bullock K."/>
            <person name="Deik A."/>
            <person name="Scott J."/>
            <person name="Pierce K.A."/>
            <person name="Xavier R.J."/>
            <person name="Alm E.J."/>
        </authorList>
    </citation>
    <scope>NUCLEOTIDE SEQUENCE [LARGE SCALE GENOMIC DNA]</scope>
    <source>
        <strain evidence="1 2">BIOML-A1</strain>
    </source>
</reference>
<protein>
    <submittedName>
        <fullName evidence="1">Uncharacterized protein</fullName>
    </submittedName>
</protein>
<dbReference type="AlphaFoldDB" id="A0A6L6L0A3"/>
<comment type="caution">
    <text evidence="1">The sequence shown here is derived from an EMBL/GenBank/DDBJ whole genome shotgun (WGS) entry which is preliminary data.</text>
</comment>
<evidence type="ECO:0000313" key="1">
    <source>
        <dbReference type="EMBL" id="MTR83457.1"/>
    </source>
</evidence>
<proteinExistence type="predicted"/>
<name>A0A6L6L0A3_9FIRM</name>
<accession>A0A6L6L0A3</accession>
<evidence type="ECO:0000313" key="2">
    <source>
        <dbReference type="Proteomes" id="UP000478483"/>
    </source>
</evidence>
<gene>
    <name evidence="1" type="ORF">GMD50_00005</name>
</gene>
<sequence>MKKITRESLKKAEKGSGVYTMGSVYKLPDTWTPTFDLSNHEKVSARNDYAEKPLKKVVEEIVERKNGDRMQRNMPYFVRLVVDYFYDRMRKTKNLQYGDRT</sequence>
<organism evidence="1 2">
    <name type="scientific">Roseburia intestinalis</name>
    <dbReference type="NCBI Taxonomy" id="166486"/>
    <lineage>
        <taxon>Bacteria</taxon>
        <taxon>Bacillati</taxon>
        <taxon>Bacillota</taxon>
        <taxon>Clostridia</taxon>
        <taxon>Lachnospirales</taxon>
        <taxon>Lachnospiraceae</taxon>
        <taxon>Roseburia</taxon>
    </lineage>
</organism>
<dbReference type="Proteomes" id="UP000478483">
    <property type="component" value="Unassembled WGS sequence"/>
</dbReference>